<dbReference type="AlphaFoldDB" id="B1ZN67"/>
<keyword evidence="2" id="KW-1185">Reference proteome</keyword>
<proteinExistence type="predicted"/>
<sequence>MFFGLVQVWSASLGEAPPVAQVVGVIVLAQAMPVAALAWMLSSVAGYSVGAGQLVVHRVIFDRAYSLNGLRGVPQLRRGVITLVIGPRELRLRVADPPACLAALHSAAGAGRC</sequence>
<accession>B1ZN67</accession>
<organism evidence="1 2">
    <name type="scientific">Opitutus terrae (strain DSM 11246 / JCM 15787 / PB90-1)</name>
    <dbReference type="NCBI Taxonomy" id="452637"/>
    <lineage>
        <taxon>Bacteria</taxon>
        <taxon>Pseudomonadati</taxon>
        <taxon>Verrucomicrobiota</taxon>
        <taxon>Opitutia</taxon>
        <taxon>Opitutales</taxon>
        <taxon>Opitutaceae</taxon>
        <taxon>Opitutus</taxon>
    </lineage>
</organism>
<reference evidence="1 2" key="1">
    <citation type="journal article" date="2011" name="J. Bacteriol.">
        <title>Genome sequence of the verrucomicrobium Opitutus terrae PB90-1, an abundant inhabitant of rice paddy soil ecosystems.</title>
        <authorList>
            <person name="van Passel M.W."/>
            <person name="Kant R."/>
            <person name="Palva A."/>
            <person name="Copeland A."/>
            <person name="Lucas S."/>
            <person name="Lapidus A."/>
            <person name="Glavina del Rio T."/>
            <person name="Pitluck S."/>
            <person name="Goltsman E."/>
            <person name="Clum A."/>
            <person name="Sun H."/>
            <person name="Schmutz J."/>
            <person name="Larimer F.W."/>
            <person name="Land M.L."/>
            <person name="Hauser L."/>
            <person name="Kyrpides N."/>
            <person name="Mikhailova N."/>
            <person name="Richardson P.P."/>
            <person name="Janssen P.H."/>
            <person name="de Vos W.M."/>
            <person name="Smidt H."/>
        </authorList>
    </citation>
    <scope>NUCLEOTIDE SEQUENCE [LARGE SCALE GENOMIC DNA]</scope>
    <source>
        <strain evidence="2">DSM 11246 / JCM 15787 / PB90-1</strain>
    </source>
</reference>
<evidence type="ECO:0008006" key="3">
    <source>
        <dbReference type="Google" id="ProtNLM"/>
    </source>
</evidence>
<evidence type="ECO:0000313" key="2">
    <source>
        <dbReference type="Proteomes" id="UP000007013"/>
    </source>
</evidence>
<dbReference type="KEGG" id="ote:Oter_0145"/>
<dbReference type="HOGENOM" id="CLU_2130897_0_0_0"/>
<protein>
    <recommendedName>
        <fullName evidence="3">DUF304 domain-containing protein</fullName>
    </recommendedName>
</protein>
<dbReference type="RefSeq" id="WP_012372974.1">
    <property type="nucleotide sequence ID" value="NC_010571.1"/>
</dbReference>
<name>B1ZN67_OPITP</name>
<dbReference type="Proteomes" id="UP000007013">
    <property type="component" value="Chromosome"/>
</dbReference>
<evidence type="ECO:0000313" key="1">
    <source>
        <dbReference type="EMBL" id="ACB73436.1"/>
    </source>
</evidence>
<dbReference type="EMBL" id="CP001032">
    <property type="protein sequence ID" value="ACB73436.1"/>
    <property type="molecule type" value="Genomic_DNA"/>
</dbReference>
<gene>
    <name evidence="1" type="ordered locus">Oter_0145</name>
</gene>